<dbReference type="GO" id="GO:0003700">
    <property type="term" value="F:DNA-binding transcription factor activity"/>
    <property type="evidence" value="ECO:0007669"/>
    <property type="project" value="TreeGrafter"/>
</dbReference>
<reference evidence="6" key="2">
    <citation type="submission" date="2021-04" db="EMBL/GenBank/DDBJ databases">
        <authorList>
            <person name="Gilroy R."/>
        </authorList>
    </citation>
    <scope>NUCLEOTIDE SEQUENCE</scope>
    <source>
        <strain evidence="6">CHK186-1790</strain>
    </source>
</reference>
<dbReference type="InterPro" id="IPR014710">
    <property type="entry name" value="RmlC-like_jellyroll"/>
</dbReference>
<dbReference type="GO" id="GO:0005829">
    <property type="term" value="C:cytosol"/>
    <property type="evidence" value="ECO:0007669"/>
    <property type="project" value="TreeGrafter"/>
</dbReference>
<dbReference type="InterPro" id="IPR036390">
    <property type="entry name" value="WH_DNA-bd_sf"/>
</dbReference>
<proteinExistence type="predicted"/>
<name>A0A9D2SZT6_9FIRM</name>
<dbReference type="PANTHER" id="PTHR24567:SF74">
    <property type="entry name" value="HTH-TYPE TRANSCRIPTIONAL REGULATOR ARCR"/>
    <property type="match status" value="1"/>
</dbReference>
<dbReference type="PROSITE" id="PS51063">
    <property type="entry name" value="HTH_CRP_2"/>
    <property type="match status" value="1"/>
</dbReference>
<keyword evidence="3" id="KW-0804">Transcription</keyword>
<feature type="domain" description="Cyclic nucleotide-binding" evidence="4">
    <location>
        <begin position="10"/>
        <end position="118"/>
    </location>
</feature>
<dbReference type="CDD" id="cd00038">
    <property type="entry name" value="CAP_ED"/>
    <property type="match status" value="1"/>
</dbReference>
<evidence type="ECO:0000313" key="6">
    <source>
        <dbReference type="EMBL" id="HJC40186.1"/>
    </source>
</evidence>
<dbReference type="SMART" id="SM00419">
    <property type="entry name" value="HTH_CRP"/>
    <property type="match status" value="1"/>
</dbReference>
<dbReference type="Pfam" id="PF00027">
    <property type="entry name" value="cNMP_binding"/>
    <property type="match status" value="1"/>
</dbReference>
<dbReference type="GO" id="GO:0003677">
    <property type="term" value="F:DNA binding"/>
    <property type="evidence" value="ECO:0007669"/>
    <property type="project" value="UniProtKB-KW"/>
</dbReference>
<dbReference type="AlphaFoldDB" id="A0A9D2SZT6"/>
<dbReference type="SMART" id="SM00100">
    <property type="entry name" value="cNMP"/>
    <property type="match status" value="1"/>
</dbReference>
<dbReference type="Proteomes" id="UP000823882">
    <property type="component" value="Unassembled WGS sequence"/>
</dbReference>
<dbReference type="Gene3D" id="1.10.10.10">
    <property type="entry name" value="Winged helix-like DNA-binding domain superfamily/Winged helix DNA-binding domain"/>
    <property type="match status" value="1"/>
</dbReference>
<gene>
    <name evidence="6" type="ORF">H9701_01350</name>
</gene>
<dbReference type="Pfam" id="PF13545">
    <property type="entry name" value="HTH_Crp_2"/>
    <property type="match status" value="1"/>
</dbReference>
<keyword evidence="2" id="KW-0238">DNA-binding</keyword>
<evidence type="ECO:0000259" key="4">
    <source>
        <dbReference type="PROSITE" id="PS50042"/>
    </source>
</evidence>
<comment type="caution">
    <text evidence="6">The sequence shown here is derived from an EMBL/GenBank/DDBJ whole genome shotgun (WGS) entry which is preliminary data.</text>
</comment>
<dbReference type="Gene3D" id="2.60.120.10">
    <property type="entry name" value="Jelly Rolls"/>
    <property type="match status" value="1"/>
</dbReference>
<evidence type="ECO:0000256" key="1">
    <source>
        <dbReference type="ARBA" id="ARBA00023015"/>
    </source>
</evidence>
<dbReference type="SUPFAM" id="SSF46785">
    <property type="entry name" value="Winged helix' DNA-binding domain"/>
    <property type="match status" value="1"/>
</dbReference>
<dbReference type="PANTHER" id="PTHR24567">
    <property type="entry name" value="CRP FAMILY TRANSCRIPTIONAL REGULATORY PROTEIN"/>
    <property type="match status" value="1"/>
</dbReference>
<protein>
    <submittedName>
        <fullName evidence="6">Crp/Fnr family transcriptional regulator</fullName>
    </submittedName>
</protein>
<accession>A0A9D2SZT6</accession>
<keyword evidence="1" id="KW-0805">Transcription regulation</keyword>
<dbReference type="InterPro" id="IPR000595">
    <property type="entry name" value="cNMP-bd_dom"/>
</dbReference>
<evidence type="ECO:0000256" key="2">
    <source>
        <dbReference type="ARBA" id="ARBA00023125"/>
    </source>
</evidence>
<feature type="domain" description="HTH crp-type" evidence="5">
    <location>
        <begin position="132"/>
        <end position="197"/>
    </location>
</feature>
<dbReference type="InterPro" id="IPR050397">
    <property type="entry name" value="Env_Response_Regulators"/>
</dbReference>
<dbReference type="InterPro" id="IPR036388">
    <property type="entry name" value="WH-like_DNA-bd_sf"/>
</dbReference>
<organism evidence="6 7">
    <name type="scientific">Candidatus Intestinimonas pullistercoris</name>
    <dbReference type="NCBI Taxonomy" id="2838623"/>
    <lineage>
        <taxon>Bacteria</taxon>
        <taxon>Bacillati</taxon>
        <taxon>Bacillota</taxon>
        <taxon>Clostridia</taxon>
        <taxon>Eubacteriales</taxon>
        <taxon>Intestinimonas</taxon>
    </lineage>
</organism>
<reference evidence="6" key="1">
    <citation type="journal article" date="2021" name="PeerJ">
        <title>Extensive microbial diversity within the chicken gut microbiome revealed by metagenomics and culture.</title>
        <authorList>
            <person name="Gilroy R."/>
            <person name="Ravi A."/>
            <person name="Getino M."/>
            <person name="Pursley I."/>
            <person name="Horton D.L."/>
            <person name="Alikhan N.F."/>
            <person name="Baker D."/>
            <person name="Gharbi K."/>
            <person name="Hall N."/>
            <person name="Watson M."/>
            <person name="Adriaenssens E.M."/>
            <person name="Foster-Nyarko E."/>
            <person name="Jarju S."/>
            <person name="Secka A."/>
            <person name="Antonio M."/>
            <person name="Oren A."/>
            <person name="Chaudhuri R.R."/>
            <person name="La Ragione R."/>
            <person name="Hildebrand F."/>
            <person name="Pallen M.J."/>
        </authorList>
    </citation>
    <scope>NUCLEOTIDE SEQUENCE</scope>
    <source>
        <strain evidence="6">CHK186-1790</strain>
    </source>
</reference>
<sequence length="213" mass="23665">MERTDIWAPLAEGQSPRVYAPGQLIYLQGTRADVFYYLLSGTVRSYISSESGGERVLTTHRSGDLMGEASFFDGCPRVSSAVAVTECRAVSIDRQRLDQIFRVHPDLALPMLQYLARTVRLLSDHVDGMSFRPADQRVARYLLSLPAEADGSLRCTHEEIGAAVGVSRVTVSRALGAFARRGWVETGYRSMRLRDRQALEHFSEQGPALEQEG</sequence>
<evidence type="ECO:0000259" key="5">
    <source>
        <dbReference type="PROSITE" id="PS51063"/>
    </source>
</evidence>
<evidence type="ECO:0000313" key="7">
    <source>
        <dbReference type="Proteomes" id="UP000823882"/>
    </source>
</evidence>
<dbReference type="PROSITE" id="PS50042">
    <property type="entry name" value="CNMP_BINDING_3"/>
    <property type="match status" value="1"/>
</dbReference>
<dbReference type="InterPro" id="IPR018490">
    <property type="entry name" value="cNMP-bd_dom_sf"/>
</dbReference>
<dbReference type="InterPro" id="IPR012318">
    <property type="entry name" value="HTH_CRP"/>
</dbReference>
<evidence type="ECO:0000256" key="3">
    <source>
        <dbReference type="ARBA" id="ARBA00023163"/>
    </source>
</evidence>
<dbReference type="EMBL" id="DWWJ01000024">
    <property type="protein sequence ID" value="HJC40186.1"/>
    <property type="molecule type" value="Genomic_DNA"/>
</dbReference>
<dbReference type="SUPFAM" id="SSF51206">
    <property type="entry name" value="cAMP-binding domain-like"/>
    <property type="match status" value="1"/>
</dbReference>